<feature type="domain" description="Mop" evidence="3">
    <location>
        <begin position="2"/>
        <end position="68"/>
    </location>
</feature>
<sequence length="68" mass="7058">MALSARNRLAGTVRSVETDGLMAEVEIELDGGQVVTAVITAGSVDRLGVEEGAELDAVIKATEVMVEN</sequence>
<dbReference type="GO" id="GO:0015689">
    <property type="term" value="P:molybdate ion transport"/>
    <property type="evidence" value="ECO:0007669"/>
    <property type="project" value="InterPro"/>
</dbReference>
<name>A0A345ED75_9EURY</name>
<dbReference type="RefSeq" id="WP_114605824.1">
    <property type="nucleotide sequence ID" value="NZ_CP031148.1"/>
</dbReference>
<organism evidence="4 5">
    <name type="scientific">Haloplanus rubicundus</name>
    <dbReference type="NCBI Taxonomy" id="1547898"/>
    <lineage>
        <taxon>Archaea</taxon>
        <taxon>Methanobacteriati</taxon>
        <taxon>Methanobacteriota</taxon>
        <taxon>Stenosarchaea group</taxon>
        <taxon>Halobacteria</taxon>
        <taxon>Halobacteriales</taxon>
        <taxon>Haloferacaceae</taxon>
        <taxon>Haloplanus</taxon>
    </lineage>
</organism>
<dbReference type="Pfam" id="PF03459">
    <property type="entry name" value="TOBE"/>
    <property type="match status" value="1"/>
</dbReference>
<protein>
    <submittedName>
        <fullName evidence="4">TOBE domain-containing protein</fullName>
    </submittedName>
</protein>
<dbReference type="GO" id="GO:0005886">
    <property type="term" value="C:plasma membrane"/>
    <property type="evidence" value="ECO:0007669"/>
    <property type="project" value="UniProtKB-SubCell"/>
</dbReference>
<dbReference type="SUPFAM" id="SSF50331">
    <property type="entry name" value="MOP-like"/>
    <property type="match status" value="1"/>
</dbReference>
<comment type="subcellular location">
    <subcellularLocation>
        <location evidence="1">Cell membrane</location>
        <topology evidence="1">Peripheral membrane protein</topology>
    </subcellularLocation>
</comment>
<dbReference type="Gene3D" id="2.40.50.100">
    <property type="match status" value="1"/>
</dbReference>
<dbReference type="InterPro" id="IPR008995">
    <property type="entry name" value="Mo/tungstate-bd_C_term_dom"/>
</dbReference>
<reference evidence="4 5" key="1">
    <citation type="submission" date="2018-07" db="EMBL/GenBank/DDBJ databases">
        <title>Genome sequences of Haloplanus sp. CBA1112.</title>
        <authorList>
            <person name="Kim Y.B."/>
            <person name="Roh S.W."/>
        </authorList>
    </citation>
    <scope>NUCLEOTIDE SEQUENCE [LARGE SCALE GENOMIC DNA]</scope>
    <source>
        <strain evidence="4 5">CBA1112</strain>
    </source>
</reference>
<dbReference type="InterPro" id="IPR004606">
    <property type="entry name" value="Mop_domain"/>
</dbReference>
<dbReference type="EMBL" id="CP031148">
    <property type="protein sequence ID" value="AXG10147.1"/>
    <property type="molecule type" value="Genomic_DNA"/>
</dbReference>
<evidence type="ECO:0000256" key="1">
    <source>
        <dbReference type="ARBA" id="ARBA00004202"/>
    </source>
</evidence>
<accession>A0A345ED75</accession>
<dbReference type="KEGG" id="haq:DU484_09965"/>
<evidence type="ECO:0000313" key="4">
    <source>
        <dbReference type="EMBL" id="AXG10147.1"/>
    </source>
</evidence>
<dbReference type="AlphaFoldDB" id="A0A345ED75"/>
<evidence type="ECO:0000256" key="2">
    <source>
        <dbReference type="ARBA" id="ARBA00022505"/>
    </source>
</evidence>
<evidence type="ECO:0000313" key="5">
    <source>
        <dbReference type="Proteomes" id="UP000252985"/>
    </source>
</evidence>
<dbReference type="Proteomes" id="UP000252985">
    <property type="component" value="Chromosome"/>
</dbReference>
<proteinExistence type="predicted"/>
<dbReference type="PROSITE" id="PS51866">
    <property type="entry name" value="MOP"/>
    <property type="match status" value="1"/>
</dbReference>
<dbReference type="InterPro" id="IPR005116">
    <property type="entry name" value="Transp-assoc_OB_typ1"/>
</dbReference>
<dbReference type="NCBIfam" id="TIGR00638">
    <property type="entry name" value="Mop"/>
    <property type="match status" value="1"/>
</dbReference>
<evidence type="ECO:0000259" key="3">
    <source>
        <dbReference type="PROSITE" id="PS51866"/>
    </source>
</evidence>
<keyword evidence="2" id="KW-0500">Molybdenum</keyword>
<dbReference type="GeneID" id="37287305"/>
<gene>
    <name evidence="4" type="ORF">DU484_09965</name>
</gene>